<feature type="compositionally biased region" description="Polar residues" evidence="1">
    <location>
        <begin position="16"/>
        <end position="25"/>
    </location>
</feature>
<name>A0A6A6EBT0_9PEZI</name>
<gene>
    <name evidence="2" type="ORF">K469DRAFT_60751</name>
</gene>
<accession>A0A6A6EBT0</accession>
<dbReference type="EMBL" id="ML994621">
    <property type="protein sequence ID" value="KAF2189214.1"/>
    <property type="molecule type" value="Genomic_DNA"/>
</dbReference>
<sequence length="87" mass="9482">MFATESSRMIRKGSRSFFSNSQSGRTVRPRDRRSEVGANLVSLSVTKHHIMNSSSSCRFIAHLRLAVVCAVGSTWTLLSANASHATA</sequence>
<evidence type="ECO:0000313" key="3">
    <source>
        <dbReference type="Proteomes" id="UP000800200"/>
    </source>
</evidence>
<dbReference type="Proteomes" id="UP000800200">
    <property type="component" value="Unassembled WGS sequence"/>
</dbReference>
<protein>
    <submittedName>
        <fullName evidence="2">Uncharacterized protein</fullName>
    </submittedName>
</protein>
<organism evidence="2 3">
    <name type="scientific">Zopfia rhizophila CBS 207.26</name>
    <dbReference type="NCBI Taxonomy" id="1314779"/>
    <lineage>
        <taxon>Eukaryota</taxon>
        <taxon>Fungi</taxon>
        <taxon>Dikarya</taxon>
        <taxon>Ascomycota</taxon>
        <taxon>Pezizomycotina</taxon>
        <taxon>Dothideomycetes</taxon>
        <taxon>Dothideomycetes incertae sedis</taxon>
        <taxon>Zopfiaceae</taxon>
        <taxon>Zopfia</taxon>
    </lineage>
</organism>
<evidence type="ECO:0000256" key="1">
    <source>
        <dbReference type="SAM" id="MobiDB-lite"/>
    </source>
</evidence>
<dbReference type="AlphaFoldDB" id="A0A6A6EBT0"/>
<feature type="region of interest" description="Disordered" evidence="1">
    <location>
        <begin position="1"/>
        <end position="33"/>
    </location>
</feature>
<keyword evidence="3" id="KW-1185">Reference proteome</keyword>
<evidence type="ECO:0000313" key="2">
    <source>
        <dbReference type="EMBL" id="KAF2189214.1"/>
    </source>
</evidence>
<proteinExistence type="predicted"/>
<reference evidence="2" key="1">
    <citation type="journal article" date="2020" name="Stud. Mycol.">
        <title>101 Dothideomycetes genomes: a test case for predicting lifestyles and emergence of pathogens.</title>
        <authorList>
            <person name="Haridas S."/>
            <person name="Albert R."/>
            <person name="Binder M."/>
            <person name="Bloem J."/>
            <person name="Labutti K."/>
            <person name="Salamov A."/>
            <person name="Andreopoulos B."/>
            <person name="Baker S."/>
            <person name="Barry K."/>
            <person name="Bills G."/>
            <person name="Bluhm B."/>
            <person name="Cannon C."/>
            <person name="Castanera R."/>
            <person name="Culley D."/>
            <person name="Daum C."/>
            <person name="Ezra D."/>
            <person name="Gonzalez J."/>
            <person name="Henrissat B."/>
            <person name="Kuo A."/>
            <person name="Liang C."/>
            <person name="Lipzen A."/>
            <person name="Lutzoni F."/>
            <person name="Magnuson J."/>
            <person name="Mondo S."/>
            <person name="Nolan M."/>
            <person name="Ohm R."/>
            <person name="Pangilinan J."/>
            <person name="Park H.-J."/>
            <person name="Ramirez L."/>
            <person name="Alfaro M."/>
            <person name="Sun H."/>
            <person name="Tritt A."/>
            <person name="Yoshinaga Y."/>
            <person name="Zwiers L.-H."/>
            <person name="Turgeon B."/>
            <person name="Goodwin S."/>
            <person name="Spatafora J."/>
            <person name="Crous P."/>
            <person name="Grigoriev I."/>
        </authorList>
    </citation>
    <scope>NUCLEOTIDE SEQUENCE</scope>
    <source>
        <strain evidence="2">CBS 207.26</strain>
    </source>
</reference>